<evidence type="ECO:0000259" key="1">
    <source>
        <dbReference type="Pfam" id="PF07929"/>
    </source>
</evidence>
<evidence type="ECO:0000313" key="2">
    <source>
        <dbReference type="EMBL" id="NOT32742.1"/>
    </source>
</evidence>
<sequence>MAAVMRICELKVTLRDIDPPIWRRIRVRSSVTLAELHDTLQRAMGWSDSHLHQFVANGRRFGRVDPEFPKVENENKVSIGELLSEPGDRLEYEYDFGDCWRHEVVLEQVLGSERDAFYPRLTDGARACPPEDCGGAAGYEHLLTALAHPMHPEHRELTEWVGGAFDAEAFDLVERNRALQSASRQTRR</sequence>
<dbReference type="Proteomes" id="UP000580839">
    <property type="component" value="Unassembled WGS sequence"/>
</dbReference>
<gene>
    <name evidence="2" type="ORF">HOP12_01090</name>
</gene>
<name>A0A849SBK4_UNCEI</name>
<reference evidence="2 3" key="1">
    <citation type="submission" date="2020-04" db="EMBL/GenBank/DDBJ databases">
        <title>Metagenomic profiling of ammonia- and methane-oxidizing microorganisms in a Dutch drinking water treatment plant.</title>
        <authorList>
            <person name="Poghosyan L."/>
            <person name="Leucker S."/>
        </authorList>
    </citation>
    <scope>NUCLEOTIDE SEQUENCE [LARGE SCALE GENOMIC DNA]</scope>
    <source>
        <strain evidence="2">S-RSF-IL-03</strain>
    </source>
</reference>
<dbReference type="PANTHER" id="PTHR41878">
    <property type="entry name" value="LEXA REPRESSOR-RELATED"/>
    <property type="match status" value="1"/>
</dbReference>
<dbReference type="InterPro" id="IPR012912">
    <property type="entry name" value="Plasmid_pRiA4b_Orf3-like"/>
</dbReference>
<dbReference type="InterPro" id="IPR024047">
    <property type="entry name" value="MM3350-like_sf"/>
</dbReference>
<dbReference type="EMBL" id="JABFRW010000010">
    <property type="protein sequence ID" value="NOT32742.1"/>
    <property type="molecule type" value="Genomic_DNA"/>
</dbReference>
<dbReference type="Pfam" id="PF07929">
    <property type="entry name" value="PRiA4_ORF3"/>
    <property type="match status" value="1"/>
</dbReference>
<dbReference type="SUPFAM" id="SSF159941">
    <property type="entry name" value="MM3350-like"/>
    <property type="match status" value="1"/>
</dbReference>
<dbReference type="PANTHER" id="PTHR41878:SF1">
    <property type="entry name" value="TNPR PROTEIN"/>
    <property type="match status" value="1"/>
</dbReference>
<comment type="caution">
    <text evidence="2">The sequence shown here is derived from an EMBL/GenBank/DDBJ whole genome shotgun (WGS) entry which is preliminary data.</text>
</comment>
<proteinExistence type="predicted"/>
<dbReference type="AlphaFoldDB" id="A0A849SBK4"/>
<feature type="domain" description="Plasmid pRiA4b Orf3-like" evidence="1">
    <location>
        <begin position="7"/>
        <end position="172"/>
    </location>
</feature>
<organism evidence="2 3">
    <name type="scientific">Eiseniibacteriota bacterium</name>
    <dbReference type="NCBI Taxonomy" id="2212470"/>
    <lineage>
        <taxon>Bacteria</taxon>
        <taxon>Candidatus Eiseniibacteriota</taxon>
    </lineage>
</organism>
<accession>A0A849SBK4</accession>
<dbReference type="Gene3D" id="3.10.290.30">
    <property type="entry name" value="MM3350-like"/>
    <property type="match status" value="1"/>
</dbReference>
<evidence type="ECO:0000313" key="3">
    <source>
        <dbReference type="Proteomes" id="UP000580839"/>
    </source>
</evidence>
<protein>
    <submittedName>
        <fullName evidence="2">Plasmid pRiA4b ORF-3 family protein</fullName>
    </submittedName>
</protein>